<gene>
    <name evidence="2" type="ORF">SCHPADRAFT_886209</name>
</gene>
<dbReference type="EMBL" id="KQ085894">
    <property type="protein sequence ID" value="KLO18506.1"/>
    <property type="molecule type" value="Genomic_DNA"/>
</dbReference>
<name>A0A0H2SN61_9AGAM</name>
<proteinExistence type="predicted"/>
<keyword evidence="3" id="KW-1185">Reference proteome</keyword>
<sequence>MLTRVSNGEKGVEGPKWFLPKAPPSNPNYPHRSSHNRLHAPSLIMSARETRSQRSARSFIASLNPGLVEEILRLACGLPKYQASYPPDPPPAPAFDMLAIEDWESRRAIHRENVKDGVGLLWELAPVCKEWRRIASSVSSDYTRLSADSRTPYMREEPATALMNRCTFARGLVVEAHQPGADFYHLLARVLQSTEYLSTLDITFHRRYKVDLDDVDSAFYVSVVLLHVGRSCPLRKLVWDFPTADVTTSLRSGNFTHLCILDVVCAVELSFFDIPEGPLTLPNLHTLRVNQRARTENNVLLVFMGANLPRLLSLSLRSWRWEVMLAIMLDRFEGTLRHILIDVPYRIWRPLAGQTILSMGTLERAHMPAHVARHRLGREYTSLRSLCLTDLSFEDMFMGVKRRRALKALKDFCASLDASNKRGFPLLGEIRLIGSSVQTFRHVKWTEEEKKNLIFTRSPSDIVRESPSGNLKRNTGWVLNMPTLINLPPDILHAIIEIALFEHSGSFGEHIQTCKSLRCHRVDHCLRNLRTLNSVSSSFRARLLELRLAYACIRIGRRSRLLVDDTPLEVLTNIAHTMAVEIDVGYLTHEVLDVLKRVLEAGKNTRRLSIDGCIPLGEDDDQYELALEAILTPVLTSSNHTRLVSVLLHLPVAGLWLVEPGHQRIRSTYFTTLCDEKPPRALSPHVWPMLGTLCIYFGSNEVESNTVLEGLTLSTFVSLETLWISYSERLDISMLRDLLENTKGTVLHLTVLVRSQFSEIVQIPASATLRSIECYFPSALALIRNDHSGLQELAFRGLAFDYGPEPEHTPGLEKARHVDFVIWELWQSGRLNTLQKLQLQFPLQTLFSSAPLDIFEGAIYAYWWALLNSLGIKLVDSDELDILPNAWALGLERVAPVYPF</sequence>
<feature type="region of interest" description="Disordered" evidence="1">
    <location>
        <begin position="1"/>
        <end position="36"/>
    </location>
</feature>
<evidence type="ECO:0000256" key="1">
    <source>
        <dbReference type="SAM" id="MobiDB-lite"/>
    </source>
</evidence>
<reference evidence="2 3" key="1">
    <citation type="submission" date="2015-04" db="EMBL/GenBank/DDBJ databases">
        <title>Complete genome sequence of Schizopora paradoxa KUC8140, a cosmopolitan wood degrader in East Asia.</title>
        <authorList>
            <consortium name="DOE Joint Genome Institute"/>
            <person name="Min B."/>
            <person name="Park H."/>
            <person name="Jang Y."/>
            <person name="Kim J.-J."/>
            <person name="Kim K.H."/>
            <person name="Pangilinan J."/>
            <person name="Lipzen A."/>
            <person name="Riley R."/>
            <person name="Grigoriev I.V."/>
            <person name="Spatafora J.W."/>
            <person name="Choi I.-G."/>
        </authorList>
    </citation>
    <scope>NUCLEOTIDE SEQUENCE [LARGE SCALE GENOMIC DNA]</scope>
    <source>
        <strain evidence="2 3">KUC8140</strain>
    </source>
</reference>
<accession>A0A0H2SN61</accession>
<protein>
    <submittedName>
        <fullName evidence="2">Uncharacterized protein</fullName>
    </submittedName>
</protein>
<dbReference type="AlphaFoldDB" id="A0A0H2SN61"/>
<organism evidence="2 3">
    <name type="scientific">Schizopora paradoxa</name>
    <dbReference type="NCBI Taxonomy" id="27342"/>
    <lineage>
        <taxon>Eukaryota</taxon>
        <taxon>Fungi</taxon>
        <taxon>Dikarya</taxon>
        <taxon>Basidiomycota</taxon>
        <taxon>Agaricomycotina</taxon>
        <taxon>Agaricomycetes</taxon>
        <taxon>Hymenochaetales</taxon>
        <taxon>Schizoporaceae</taxon>
        <taxon>Schizopora</taxon>
    </lineage>
</organism>
<dbReference type="Proteomes" id="UP000053477">
    <property type="component" value="Unassembled WGS sequence"/>
</dbReference>
<dbReference type="InParanoid" id="A0A0H2SN61"/>
<evidence type="ECO:0000313" key="2">
    <source>
        <dbReference type="EMBL" id="KLO18506.1"/>
    </source>
</evidence>
<evidence type="ECO:0000313" key="3">
    <source>
        <dbReference type="Proteomes" id="UP000053477"/>
    </source>
</evidence>